<accession>A0A2V3J5Q3</accession>
<evidence type="ECO:0000313" key="2">
    <source>
        <dbReference type="Proteomes" id="UP000247409"/>
    </source>
</evidence>
<dbReference type="EMBL" id="NBIV01000003">
    <property type="protein sequence ID" value="PXF49643.1"/>
    <property type="molecule type" value="Genomic_DNA"/>
</dbReference>
<dbReference type="Proteomes" id="UP000247409">
    <property type="component" value="Unassembled WGS sequence"/>
</dbReference>
<protein>
    <submittedName>
        <fullName evidence="1">Uncharacterized protein</fullName>
    </submittedName>
</protein>
<gene>
    <name evidence="1" type="ORF">BWQ96_00521</name>
</gene>
<evidence type="ECO:0000313" key="1">
    <source>
        <dbReference type="EMBL" id="PXF49643.1"/>
    </source>
</evidence>
<organism evidence="1 2">
    <name type="scientific">Gracilariopsis chorda</name>
    <dbReference type="NCBI Taxonomy" id="448386"/>
    <lineage>
        <taxon>Eukaryota</taxon>
        <taxon>Rhodophyta</taxon>
        <taxon>Florideophyceae</taxon>
        <taxon>Rhodymeniophycidae</taxon>
        <taxon>Gracilariales</taxon>
        <taxon>Gracilariaceae</taxon>
        <taxon>Gracilariopsis</taxon>
    </lineage>
</organism>
<proteinExistence type="predicted"/>
<sequence length="79" mass="9499">MTHDVGLCVIRFVVRRLVSMFVTLNKMEMCTLQARFLRKDATVKSWCDVQWNLQVSKLFSLRDEMWRLFSLHYTEKKAL</sequence>
<comment type="caution">
    <text evidence="1">The sequence shown here is derived from an EMBL/GenBank/DDBJ whole genome shotgun (WGS) entry which is preliminary data.</text>
</comment>
<name>A0A2V3J5Q3_9FLOR</name>
<keyword evidence="2" id="KW-1185">Reference proteome</keyword>
<dbReference type="AlphaFoldDB" id="A0A2V3J5Q3"/>
<reference evidence="1 2" key="1">
    <citation type="journal article" date="2018" name="Mol. Biol. Evol.">
        <title>Analysis of the draft genome of the red seaweed Gracilariopsis chorda provides insights into genome size evolution in Rhodophyta.</title>
        <authorList>
            <person name="Lee J."/>
            <person name="Yang E.C."/>
            <person name="Graf L."/>
            <person name="Yang J.H."/>
            <person name="Qiu H."/>
            <person name="Zel Zion U."/>
            <person name="Chan C.X."/>
            <person name="Stephens T.G."/>
            <person name="Weber A.P.M."/>
            <person name="Boo G.H."/>
            <person name="Boo S.M."/>
            <person name="Kim K.M."/>
            <person name="Shin Y."/>
            <person name="Jung M."/>
            <person name="Lee S.J."/>
            <person name="Yim H.S."/>
            <person name="Lee J.H."/>
            <person name="Bhattacharya D."/>
            <person name="Yoon H.S."/>
        </authorList>
    </citation>
    <scope>NUCLEOTIDE SEQUENCE [LARGE SCALE GENOMIC DNA]</scope>
    <source>
        <strain evidence="1 2">SKKU-2015</strain>
        <tissue evidence="1">Whole body</tissue>
    </source>
</reference>